<protein>
    <recommendedName>
        <fullName evidence="9">Sigma-70 family RNA polymerase sigma factor</fullName>
    </recommendedName>
</protein>
<keyword evidence="2" id="KW-0805">Transcription regulation</keyword>
<gene>
    <name evidence="7" type="ORF">GCM10023349_39040</name>
</gene>
<evidence type="ECO:0000313" key="7">
    <source>
        <dbReference type="EMBL" id="GAA4715630.1"/>
    </source>
</evidence>
<dbReference type="InterPro" id="IPR013249">
    <property type="entry name" value="RNA_pol_sigma70_r4_t2"/>
</dbReference>
<proteinExistence type="inferred from homology"/>
<evidence type="ECO:0000259" key="5">
    <source>
        <dbReference type="Pfam" id="PF04542"/>
    </source>
</evidence>
<dbReference type="InterPro" id="IPR007627">
    <property type="entry name" value="RNA_pol_sigma70_r2"/>
</dbReference>
<dbReference type="RefSeq" id="WP_345523209.1">
    <property type="nucleotide sequence ID" value="NZ_BAABKM010000003.1"/>
</dbReference>
<dbReference type="InterPro" id="IPR036388">
    <property type="entry name" value="WH-like_DNA-bd_sf"/>
</dbReference>
<dbReference type="NCBIfam" id="TIGR02937">
    <property type="entry name" value="sigma70-ECF"/>
    <property type="match status" value="1"/>
</dbReference>
<dbReference type="PANTHER" id="PTHR43133">
    <property type="entry name" value="RNA POLYMERASE ECF-TYPE SIGMA FACTO"/>
    <property type="match status" value="1"/>
</dbReference>
<accession>A0ABP8XXS6</accession>
<dbReference type="Proteomes" id="UP001499974">
    <property type="component" value="Unassembled WGS sequence"/>
</dbReference>
<evidence type="ECO:0000259" key="6">
    <source>
        <dbReference type="Pfam" id="PF08281"/>
    </source>
</evidence>
<feature type="domain" description="RNA polymerase sigma factor 70 region 4 type 2" evidence="6">
    <location>
        <begin position="125"/>
        <end position="175"/>
    </location>
</feature>
<dbReference type="SUPFAM" id="SSF88659">
    <property type="entry name" value="Sigma3 and sigma4 domains of RNA polymerase sigma factors"/>
    <property type="match status" value="1"/>
</dbReference>
<dbReference type="InterPro" id="IPR014284">
    <property type="entry name" value="RNA_pol_sigma-70_dom"/>
</dbReference>
<reference evidence="8" key="1">
    <citation type="journal article" date="2019" name="Int. J. Syst. Evol. Microbiol.">
        <title>The Global Catalogue of Microorganisms (GCM) 10K type strain sequencing project: providing services to taxonomists for standard genome sequencing and annotation.</title>
        <authorList>
            <consortium name="The Broad Institute Genomics Platform"/>
            <consortium name="The Broad Institute Genome Sequencing Center for Infectious Disease"/>
            <person name="Wu L."/>
            <person name="Ma J."/>
        </authorList>
    </citation>
    <scope>NUCLEOTIDE SEQUENCE [LARGE SCALE GENOMIC DNA]</scope>
    <source>
        <strain evidence="8">JCM 18531</strain>
    </source>
</reference>
<evidence type="ECO:0000256" key="1">
    <source>
        <dbReference type="ARBA" id="ARBA00010641"/>
    </source>
</evidence>
<organism evidence="7 8">
    <name type="scientific">Nocardioides conyzicola</name>
    <dbReference type="NCBI Taxonomy" id="1651781"/>
    <lineage>
        <taxon>Bacteria</taxon>
        <taxon>Bacillati</taxon>
        <taxon>Actinomycetota</taxon>
        <taxon>Actinomycetes</taxon>
        <taxon>Propionibacteriales</taxon>
        <taxon>Nocardioidaceae</taxon>
        <taxon>Nocardioides</taxon>
    </lineage>
</organism>
<dbReference type="InterPro" id="IPR013325">
    <property type="entry name" value="RNA_pol_sigma_r2"/>
</dbReference>
<dbReference type="PANTHER" id="PTHR43133:SF62">
    <property type="entry name" value="RNA POLYMERASE SIGMA FACTOR SIGZ"/>
    <property type="match status" value="1"/>
</dbReference>
<evidence type="ECO:0000256" key="3">
    <source>
        <dbReference type="ARBA" id="ARBA00023082"/>
    </source>
</evidence>
<keyword evidence="4" id="KW-0804">Transcription</keyword>
<feature type="domain" description="RNA polymerase sigma-70 region 2" evidence="5">
    <location>
        <begin position="45"/>
        <end position="93"/>
    </location>
</feature>
<dbReference type="Pfam" id="PF04542">
    <property type="entry name" value="Sigma70_r2"/>
    <property type="match status" value="1"/>
</dbReference>
<comment type="similarity">
    <text evidence="1">Belongs to the sigma-70 factor family. ECF subfamily.</text>
</comment>
<dbReference type="SUPFAM" id="SSF88946">
    <property type="entry name" value="Sigma2 domain of RNA polymerase sigma factors"/>
    <property type="match status" value="1"/>
</dbReference>
<evidence type="ECO:0000256" key="4">
    <source>
        <dbReference type="ARBA" id="ARBA00023163"/>
    </source>
</evidence>
<evidence type="ECO:0000256" key="2">
    <source>
        <dbReference type="ARBA" id="ARBA00023015"/>
    </source>
</evidence>
<sequence length="185" mass="19929">MATHSDALVSSARTGDQAAWKTLYGLHNRRLTVWLGSLPRGDVPDAPEDLAAEAWLLAASKLGDFRGSDDDFAGWLFTLARNVAANSHRKAVRRRTDPAAVEPSADGEWGVADDDTAQVDGQAATRELLSHLSPREAEVVACIDVVGLDVASTARALEMKPTAVRVARHRALGRLRKILSETDPL</sequence>
<comment type="caution">
    <text evidence="7">The sequence shown here is derived from an EMBL/GenBank/DDBJ whole genome shotgun (WGS) entry which is preliminary data.</text>
</comment>
<keyword evidence="3" id="KW-0731">Sigma factor</keyword>
<evidence type="ECO:0000313" key="8">
    <source>
        <dbReference type="Proteomes" id="UP001499974"/>
    </source>
</evidence>
<dbReference type="InterPro" id="IPR039425">
    <property type="entry name" value="RNA_pol_sigma-70-like"/>
</dbReference>
<dbReference type="Pfam" id="PF08281">
    <property type="entry name" value="Sigma70_r4_2"/>
    <property type="match status" value="1"/>
</dbReference>
<dbReference type="Gene3D" id="1.10.1740.10">
    <property type="match status" value="1"/>
</dbReference>
<dbReference type="Gene3D" id="1.10.10.10">
    <property type="entry name" value="Winged helix-like DNA-binding domain superfamily/Winged helix DNA-binding domain"/>
    <property type="match status" value="1"/>
</dbReference>
<evidence type="ECO:0008006" key="9">
    <source>
        <dbReference type="Google" id="ProtNLM"/>
    </source>
</evidence>
<dbReference type="InterPro" id="IPR013324">
    <property type="entry name" value="RNA_pol_sigma_r3/r4-like"/>
</dbReference>
<dbReference type="EMBL" id="BAABKM010000003">
    <property type="protein sequence ID" value="GAA4715630.1"/>
    <property type="molecule type" value="Genomic_DNA"/>
</dbReference>
<keyword evidence="8" id="KW-1185">Reference proteome</keyword>
<name>A0ABP8XXS6_9ACTN</name>